<proteinExistence type="predicted"/>
<reference evidence="1 2" key="1">
    <citation type="submission" date="2019-10" db="EMBL/GenBank/DDBJ databases">
        <title>Extracellular Electron Transfer in a Candidatus Methanoperedens spp. Enrichment Culture.</title>
        <authorList>
            <person name="Berger S."/>
            <person name="Rangel Shaw D."/>
            <person name="Berben T."/>
            <person name="In 'T Zandt M."/>
            <person name="Frank J."/>
            <person name="Reimann J."/>
            <person name="Jetten M.S.M."/>
            <person name="Welte C.U."/>
        </authorList>
    </citation>
    <scope>NUCLEOTIDE SEQUENCE [LARGE SCALE GENOMIC DNA]</scope>
    <source>
        <strain evidence="1">SB12</strain>
    </source>
</reference>
<dbReference type="Pfam" id="PF09719">
    <property type="entry name" value="C_GCAxxG_C_C"/>
    <property type="match status" value="1"/>
</dbReference>
<sequence>MGILLDGLRPDSFSEFVKGPDLTVENLAALAETNFVERPYNCSEAILAAFAQADGENPADVIGYATAFGKGIAGQGFTCGALTAGLMMLGRYGYEKGLDKKAVMAEAATFYREFEQQFGHTHCKVLSGHDCDDPASPPFDIRTCGKFLRFATAQVQEFRDR</sequence>
<comment type="caution">
    <text evidence="1">The sequence shown here is derived from an EMBL/GenBank/DDBJ whole genome shotgun (WGS) entry which is preliminary data.</text>
</comment>
<dbReference type="NCBIfam" id="TIGR01909">
    <property type="entry name" value="C_GCAxxG_C_C"/>
    <property type="match status" value="1"/>
</dbReference>
<gene>
    <name evidence="1" type="ORF">F9K24_12040</name>
</gene>
<dbReference type="Proteomes" id="UP000460298">
    <property type="component" value="Unassembled WGS sequence"/>
</dbReference>
<dbReference type="EMBL" id="WBUI01000011">
    <property type="protein sequence ID" value="KAB2932008.1"/>
    <property type="molecule type" value="Genomic_DNA"/>
</dbReference>
<accession>A0A833H0T5</accession>
<dbReference type="InterPro" id="IPR010181">
    <property type="entry name" value="CGCAxxGCC_motif"/>
</dbReference>
<organism evidence="1 2">
    <name type="scientific">Leptonema illini</name>
    <dbReference type="NCBI Taxonomy" id="183"/>
    <lineage>
        <taxon>Bacteria</taxon>
        <taxon>Pseudomonadati</taxon>
        <taxon>Spirochaetota</taxon>
        <taxon>Spirochaetia</taxon>
        <taxon>Leptospirales</taxon>
        <taxon>Leptospiraceae</taxon>
        <taxon>Leptonema</taxon>
    </lineage>
</organism>
<dbReference type="AlphaFoldDB" id="A0A833H0T5"/>
<protein>
    <submittedName>
        <fullName evidence="1">C_GCAxxG_C_C family protein</fullName>
    </submittedName>
</protein>
<evidence type="ECO:0000313" key="1">
    <source>
        <dbReference type="EMBL" id="KAB2932008.1"/>
    </source>
</evidence>
<evidence type="ECO:0000313" key="2">
    <source>
        <dbReference type="Proteomes" id="UP000460298"/>
    </source>
</evidence>
<name>A0A833H0T5_9LEPT</name>